<evidence type="ECO:0000256" key="1">
    <source>
        <dbReference type="SAM" id="MobiDB-lite"/>
    </source>
</evidence>
<feature type="chain" id="PRO_5045826518" evidence="2">
    <location>
        <begin position="49"/>
        <end position="72"/>
    </location>
</feature>
<dbReference type="EMBL" id="BMLK01000001">
    <property type="protein sequence ID" value="GGN40276.1"/>
    <property type="molecule type" value="Genomic_DNA"/>
</dbReference>
<feature type="signal peptide" evidence="2">
    <location>
        <begin position="1"/>
        <end position="48"/>
    </location>
</feature>
<keyword evidence="4" id="KW-1185">Reference proteome</keyword>
<name>A0ABQ2J693_9SPHN</name>
<protein>
    <submittedName>
        <fullName evidence="3">Uncharacterized protein</fullName>
    </submittedName>
</protein>
<evidence type="ECO:0000313" key="4">
    <source>
        <dbReference type="Proteomes" id="UP000605099"/>
    </source>
</evidence>
<reference evidence="4" key="1">
    <citation type="journal article" date="2019" name="Int. J. Syst. Evol. Microbiol.">
        <title>The Global Catalogue of Microorganisms (GCM) 10K type strain sequencing project: providing services to taxonomists for standard genome sequencing and annotation.</title>
        <authorList>
            <consortium name="The Broad Institute Genomics Platform"/>
            <consortium name="The Broad Institute Genome Sequencing Center for Infectious Disease"/>
            <person name="Wu L."/>
            <person name="Ma J."/>
        </authorList>
    </citation>
    <scope>NUCLEOTIDE SEQUENCE [LARGE SCALE GENOMIC DNA]</scope>
    <source>
        <strain evidence="4">CGMCC 1.6784</strain>
    </source>
</reference>
<accession>A0ABQ2J693</accession>
<proteinExistence type="predicted"/>
<gene>
    <name evidence="3" type="ORF">GCM10011349_00970</name>
</gene>
<evidence type="ECO:0000313" key="3">
    <source>
        <dbReference type="EMBL" id="GGN40276.1"/>
    </source>
</evidence>
<evidence type="ECO:0000256" key="2">
    <source>
        <dbReference type="SAM" id="SignalP"/>
    </source>
</evidence>
<organism evidence="3 4">
    <name type="scientific">Novosphingobium indicum</name>
    <dbReference type="NCBI Taxonomy" id="462949"/>
    <lineage>
        <taxon>Bacteria</taxon>
        <taxon>Pseudomonadati</taxon>
        <taxon>Pseudomonadota</taxon>
        <taxon>Alphaproteobacteria</taxon>
        <taxon>Sphingomonadales</taxon>
        <taxon>Sphingomonadaceae</taxon>
        <taxon>Novosphingobium</taxon>
    </lineage>
</organism>
<feature type="region of interest" description="Disordered" evidence="1">
    <location>
        <begin position="1"/>
        <end position="20"/>
    </location>
</feature>
<comment type="caution">
    <text evidence="3">The sequence shown here is derived from an EMBL/GenBank/DDBJ whole genome shotgun (WGS) entry which is preliminary data.</text>
</comment>
<sequence>MNFDMTHIGEREVTTQDTRGSNRPVAAIMALVLAATLWLPTVSSSAHASAATPASQNVIVVSASGTYVPALM</sequence>
<dbReference type="Proteomes" id="UP000605099">
    <property type="component" value="Unassembled WGS sequence"/>
</dbReference>
<keyword evidence="2" id="KW-0732">Signal</keyword>